<dbReference type="GO" id="GO:0005200">
    <property type="term" value="F:structural constituent of cytoskeleton"/>
    <property type="evidence" value="ECO:0007669"/>
    <property type="project" value="TreeGrafter"/>
</dbReference>
<organism evidence="3 4">
    <name type="scientific">Roseimaritima ulvae</name>
    <dbReference type="NCBI Taxonomy" id="980254"/>
    <lineage>
        <taxon>Bacteria</taxon>
        <taxon>Pseudomonadati</taxon>
        <taxon>Planctomycetota</taxon>
        <taxon>Planctomycetia</taxon>
        <taxon>Pirellulales</taxon>
        <taxon>Pirellulaceae</taxon>
        <taxon>Roseimaritima</taxon>
    </lineage>
</organism>
<dbReference type="Gene3D" id="1.10.287.1490">
    <property type="match status" value="1"/>
</dbReference>
<dbReference type="SUPFAM" id="SSF52540">
    <property type="entry name" value="P-loop containing nucleoside triphosphate hydrolases"/>
    <property type="match status" value="1"/>
</dbReference>
<keyword evidence="1" id="KW-0175">Coiled coil</keyword>
<feature type="coiled-coil region" evidence="1">
    <location>
        <begin position="703"/>
        <end position="747"/>
    </location>
</feature>
<evidence type="ECO:0000256" key="2">
    <source>
        <dbReference type="SAM" id="MobiDB-lite"/>
    </source>
</evidence>
<accession>A0A5B9QZ15</accession>
<evidence type="ECO:0000313" key="4">
    <source>
        <dbReference type="Proteomes" id="UP000325286"/>
    </source>
</evidence>
<feature type="coiled-coil region" evidence="1">
    <location>
        <begin position="644"/>
        <end position="678"/>
    </location>
</feature>
<feature type="coiled-coil region" evidence="1">
    <location>
        <begin position="409"/>
        <end position="457"/>
    </location>
</feature>
<dbReference type="Gene3D" id="3.40.50.300">
    <property type="entry name" value="P-loop containing nucleotide triphosphate hydrolases"/>
    <property type="match status" value="1"/>
</dbReference>
<dbReference type="Pfam" id="PF13555">
    <property type="entry name" value="AAA_29"/>
    <property type="match status" value="1"/>
</dbReference>
<proteinExistence type="predicted"/>
<name>A0A5B9QZ15_9BACT</name>
<dbReference type="PANTHER" id="PTHR47357:SF1">
    <property type="entry name" value="SPINDLE POLE BODY COMPONENT 110"/>
    <property type="match status" value="1"/>
</dbReference>
<dbReference type="EMBL" id="CP042914">
    <property type="protein sequence ID" value="QEG43100.1"/>
    <property type="molecule type" value="Genomic_DNA"/>
</dbReference>
<dbReference type="GO" id="GO:0005856">
    <property type="term" value="C:cytoskeleton"/>
    <property type="evidence" value="ECO:0007669"/>
    <property type="project" value="TreeGrafter"/>
</dbReference>
<dbReference type="AlphaFoldDB" id="A0A5B9QZ15"/>
<dbReference type="RefSeq" id="WP_210421351.1">
    <property type="nucleotide sequence ID" value="NZ_CP042914.1"/>
</dbReference>
<dbReference type="PANTHER" id="PTHR47357">
    <property type="entry name" value="COP1-INTERACTIVE PROTEIN 1"/>
    <property type="match status" value="1"/>
</dbReference>
<dbReference type="KEGG" id="rul:UC8_51440"/>
<evidence type="ECO:0000256" key="1">
    <source>
        <dbReference type="SAM" id="Coils"/>
    </source>
</evidence>
<keyword evidence="4" id="KW-1185">Reference proteome</keyword>
<feature type="region of interest" description="Disordered" evidence="2">
    <location>
        <begin position="615"/>
        <end position="635"/>
    </location>
</feature>
<feature type="compositionally biased region" description="Basic and acidic residues" evidence="2">
    <location>
        <begin position="620"/>
        <end position="632"/>
    </location>
</feature>
<evidence type="ECO:0000313" key="3">
    <source>
        <dbReference type="EMBL" id="QEG43100.1"/>
    </source>
</evidence>
<dbReference type="Proteomes" id="UP000325286">
    <property type="component" value="Chromosome"/>
</dbReference>
<dbReference type="Pfam" id="PF13558">
    <property type="entry name" value="SbcC_Walker_B"/>
    <property type="match status" value="1"/>
</dbReference>
<reference evidence="3 4" key="1">
    <citation type="submission" date="2019-08" db="EMBL/GenBank/DDBJ databases">
        <title>Deep-cultivation of Planctomycetes and their phenomic and genomic characterization uncovers novel biology.</title>
        <authorList>
            <person name="Wiegand S."/>
            <person name="Jogler M."/>
            <person name="Boedeker C."/>
            <person name="Pinto D."/>
            <person name="Vollmers J."/>
            <person name="Rivas-Marin E."/>
            <person name="Kohn T."/>
            <person name="Peeters S.H."/>
            <person name="Heuer A."/>
            <person name="Rast P."/>
            <person name="Oberbeckmann S."/>
            <person name="Bunk B."/>
            <person name="Jeske O."/>
            <person name="Meyerdierks A."/>
            <person name="Storesund J.E."/>
            <person name="Kallscheuer N."/>
            <person name="Luecker S."/>
            <person name="Lage O.M."/>
            <person name="Pohl T."/>
            <person name="Merkel B.J."/>
            <person name="Hornburger P."/>
            <person name="Mueller R.-W."/>
            <person name="Bruemmer F."/>
            <person name="Labrenz M."/>
            <person name="Spormann A.M."/>
            <person name="Op den Camp H."/>
            <person name="Overmann J."/>
            <person name="Amann R."/>
            <person name="Jetten M.S.M."/>
            <person name="Mascher T."/>
            <person name="Medema M.H."/>
            <person name="Devos D.P."/>
            <person name="Kaster A.-K."/>
            <person name="Ovreas L."/>
            <person name="Rohde M."/>
            <person name="Galperin M.Y."/>
            <person name="Jogler C."/>
        </authorList>
    </citation>
    <scope>NUCLEOTIDE SEQUENCE [LARGE SCALE GENOMIC DNA]</scope>
    <source>
        <strain evidence="3 4">UC8</strain>
    </source>
</reference>
<gene>
    <name evidence="3" type="primary">smc_10</name>
    <name evidence="3" type="ORF">UC8_51440</name>
</gene>
<protein>
    <submittedName>
        <fullName evidence="3">Chromosome partition protein Smc</fullName>
    </submittedName>
</protein>
<dbReference type="InterPro" id="IPR027417">
    <property type="entry name" value="P-loop_NTPase"/>
</dbReference>
<sequence length="1134" mass="128428">MSESTSPVPPRPLPLANESVADHALPGFRLATFEVFNWGTFDGHVHAIHPNGTSCLLVGENGAGKSTLVDAMLTLLVRPGVRNYNVAAGATKKERDERTYIRGAYDRTAGRDERPQIQYLRDGGGFYSALLATFVSQASGKTFTICQVMYLTSTGERKIVYGFDTRARTIAGDLGGLKSGSEIKSTLADRGFQVTESYKQYHSWLQRQAKFRAKAMDIFNQTVAVKDVQRLDQFIRDHMLEKKPWNDKVSKLLNHFAELSEAHRALVQVRQQAELLVPVMRAGERYRKTSDQLQAARDQQAAAGLYFNQTTAELLRPLCNQWRLRIAHLGEQIGLLDQSLKAKRSEAATVEHAIQHSGNARLQQLPHLIERQQQFAESKQAKRLDFETKLKLAGIQVSITSTEQLGKALQRIAQQRSKLTDQHDAATAELEQKSYQAGVLRKRLAEDENELASLRRRKGNLPDAFIEIRAALCQAFKLSPTDLPFVAELLSVDPDHRRWEPSIEQVLHAFARTLLVPDDLYAKVSGYIDATRLTDARGRGLRLTYDRVGAGSPSREPRWSELSLPDMLHYRDDHPLTPYVRGEIQSRFDHLACDNVADFQRASRRAMTIRRHVKQNLRQHAKDDRGGPDNRRHFVLGWDNKPKREALQRSIHEQQAEIASMEQNLASLRNSSEHATRLLAVLEELAELTEFDTLDDHRHDFEASQLRLEKQKLEASNNQITELKDKLQRLEAEIEGLDAERDRFVGERSQLDTEVRKSEAVLQRVDGKLAAAVEQGRLESARAQFPNITAQLDGRLLTLENMGVLPRDVSDELAAKVAAVEQRIDPIRDTLVKAMGRLLTKFPVFESELDPTPQSLPSFEHLAERINKDDLPRHERRFKQRLKEKVLQEIGLLHGSLEDEREEIRSKIETLNVALRKLDWNPGTFMRLEPSDTADAEIRDFRRELAGCLEGTLEGTDDANEATFKKVEKLVERLRDDANLRWREKVIDVRNWFRFAAREYDAATGQGGSYYDGGTGQSGGEKGKLAFLVLVAAIAYQYDLRPDDPADDRFHFVMVDEMFSRSDDKRAKAALDLFAQFGLQLVIVAPLDAKARITESYVGTYGHIIKDPQTHRSELISLTAEQYEAAQDEGRLSI</sequence>